<protein>
    <submittedName>
        <fullName evidence="1">Ammonia-forming cytochrome c nitrite reductase subunit c552</fullName>
    </submittedName>
</protein>
<accession>A0ABY6CWS8</accession>
<organism evidence="1 2">
    <name type="scientific">Reichenbachiella carrageenanivorans</name>
    <dbReference type="NCBI Taxonomy" id="2979869"/>
    <lineage>
        <taxon>Bacteria</taxon>
        <taxon>Pseudomonadati</taxon>
        <taxon>Bacteroidota</taxon>
        <taxon>Cytophagia</taxon>
        <taxon>Cytophagales</taxon>
        <taxon>Reichenbachiellaceae</taxon>
        <taxon>Reichenbachiella</taxon>
    </lineage>
</organism>
<evidence type="ECO:0000313" key="2">
    <source>
        <dbReference type="Proteomes" id="UP001062165"/>
    </source>
</evidence>
<proteinExistence type="predicted"/>
<keyword evidence="2" id="KW-1185">Reference proteome</keyword>
<gene>
    <name evidence="1" type="ORF">N7E81_13250</name>
</gene>
<evidence type="ECO:0000313" key="1">
    <source>
        <dbReference type="EMBL" id="UXX78323.1"/>
    </source>
</evidence>
<dbReference type="InterPro" id="IPR003321">
    <property type="entry name" value="Cyt_c552"/>
</dbReference>
<dbReference type="Gene3D" id="1.20.140.10">
    <property type="entry name" value="Butyryl-CoA Dehydrogenase, subunit A, domain 3"/>
    <property type="match status" value="1"/>
</dbReference>
<dbReference type="InterPro" id="IPR036280">
    <property type="entry name" value="Multihaem_cyt_sf"/>
</dbReference>
<name>A0ABY6CWS8_9BACT</name>
<dbReference type="EMBL" id="CP106735">
    <property type="protein sequence ID" value="UXX78323.1"/>
    <property type="molecule type" value="Genomic_DNA"/>
</dbReference>
<dbReference type="Proteomes" id="UP001062165">
    <property type="component" value="Chromosome"/>
</dbReference>
<dbReference type="Pfam" id="PF02335">
    <property type="entry name" value="Cytochrom_C552"/>
    <property type="match status" value="1"/>
</dbReference>
<dbReference type="SUPFAM" id="SSF48695">
    <property type="entry name" value="Multiheme cytochromes"/>
    <property type="match status" value="1"/>
</dbReference>
<dbReference type="Gene3D" id="1.10.1130.10">
    <property type="entry name" value="Flavocytochrome C3, Chain A"/>
    <property type="match status" value="1"/>
</dbReference>
<sequence>MAQNGRLKLARLLSSLGYNEVIPLPDISTKAKAQEYIGLDMEELEKEKDYFKENIIPKWLEEAKQREEKLEVESVSLNN</sequence>
<reference evidence="1" key="1">
    <citation type="submission" date="2022-10" db="EMBL/GenBank/DDBJ databases">
        <title>Comparative genomics and taxonomic characterization of three novel marine species of genus Reichenbachiella exhibiting antioxidant and polysaccharide degradation activities.</title>
        <authorList>
            <person name="Muhammad N."/>
            <person name="Lee Y.-J."/>
            <person name="Ko J."/>
            <person name="Kim S.-G."/>
        </authorList>
    </citation>
    <scope>NUCLEOTIDE SEQUENCE</scope>
    <source>
        <strain evidence="1">Wsw4-B4</strain>
    </source>
</reference>